<keyword evidence="3" id="KW-0238">DNA-binding</keyword>
<evidence type="ECO:0000313" key="9">
    <source>
        <dbReference type="Proteomes" id="UP000054342"/>
    </source>
</evidence>
<dbReference type="GeneID" id="25326125"/>
<dbReference type="GO" id="GO:0045944">
    <property type="term" value="P:positive regulation of transcription by RNA polymerase II"/>
    <property type="evidence" value="ECO:0007669"/>
    <property type="project" value="TreeGrafter"/>
</dbReference>
<dbReference type="PANTHER" id="PTHR37534">
    <property type="entry name" value="TRANSCRIPTIONAL ACTIVATOR PROTEIN UGA3"/>
    <property type="match status" value="1"/>
</dbReference>
<dbReference type="Gene3D" id="4.10.240.10">
    <property type="entry name" value="Zn(2)-C6 fungal-type DNA-binding domain"/>
    <property type="match status" value="1"/>
</dbReference>
<keyword evidence="5" id="KW-0539">Nucleus</keyword>
<keyword evidence="9" id="KW-1185">Reference proteome</keyword>
<dbReference type="RefSeq" id="XP_013316062.1">
    <property type="nucleotide sequence ID" value="XM_013460608.1"/>
</dbReference>
<evidence type="ECO:0000256" key="4">
    <source>
        <dbReference type="ARBA" id="ARBA00023163"/>
    </source>
</evidence>
<reference evidence="8 9" key="1">
    <citation type="submission" date="2015-01" db="EMBL/GenBank/DDBJ databases">
        <title>The Genome Sequence of Exophiala xenobiotica CBS118157.</title>
        <authorList>
            <consortium name="The Broad Institute Genomics Platform"/>
            <person name="Cuomo C."/>
            <person name="de Hoog S."/>
            <person name="Gorbushina A."/>
            <person name="Stielow B."/>
            <person name="Teixiera M."/>
            <person name="Abouelleil A."/>
            <person name="Chapman S.B."/>
            <person name="Priest M."/>
            <person name="Young S.K."/>
            <person name="Wortman J."/>
            <person name="Nusbaum C."/>
            <person name="Birren B."/>
        </authorList>
    </citation>
    <scope>NUCLEOTIDE SEQUENCE [LARGE SCALE GENOMIC DNA]</scope>
    <source>
        <strain evidence="8 9">CBS 118157</strain>
    </source>
</reference>
<proteinExistence type="predicted"/>
<gene>
    <name evidence="8" type="ORF">PV05_04217</name>
</gene>
<accession>A0A0D2EJB5</accession>
<dbReference type="PROSITE" id="PS00463">
    <property type="entry name" value="ZN2_CY6_FUNGAL_1"/>
    <property type="match status" value="1"/>
</dbReference>
<evidence type="ECO:0000256" key="1">
    <source>
        <dbReference type="ARBA" id="ARBA00004123"/>
    </source>
</evidence>
<dbReference type="CDD" id="cd00067">
    <property type="entry name" value="GAL4"/>
    <property type="match status" value="1"/>
</dbReference>
<dbReference type="PANTHER" id="PTHR37534:SF2">
    <property type="entry name" value="N-ACETYLTRANSFERASE DOMAIN-CONTAINING PROTEIN"/>
    <property type="match status" value="1"/>
</dbReference>
<dbReference type="EMBL" id="KN847319">
    <property type="protein sequence ID" value="KIW55478.1"/>
    <property type="molecule type" value="Genomic_DNA"/>
</dbReference>
<dbReference type="Pfam" id="PF00172">
    <property type="entry name" value="Zn_clus"/>
    <property type="match status" value="1"/>
</dbReference>
<dbReference type="Pfam" id="PF11951">
    <property type="entry name" value="Fungal_trans_2"/>
    <property type="match status" value="1"/>
</dbReference>
<evidence type="ECO:0000313" key="8">
    <source>
        <dbReference type="EMBL" id="KIW55478.1"/>
    </source>
</evidence>
<dbReference type="AlphaFoldDB" id="A0A0D2EJB5"/>
<keyword evidence="2" id="KW-0805">Transcription regulation</keyword>
<dbReference type="HOGENOM" id="CLU_008719_1_3_1"/>
<dbReference type="GO" id="GO:0000981">
    <property type="term" value="F:DNA-binding transcription factor activity, RNA polymerase II-specific"/>
    <property type="evidence" value="ECO:0007669"/>
    <property type="project" value="InterPro"/>
</dbReference>
<comment type="subcellular location">
    <subcellularLocation>
        <location evidence="1">Nucleus</location>
    </subcellularLocation>
</comment>
<feature type="domain" description="Zn(2)-C6 fungal-type" evidence="7">
    <location>
        <begin position="2"/>
        <end position="32"/>
    </location>
</feature>
<evidence type="ECO:0000259" key="7">
    <source>
        <dbReference type="PROSITE" id="PS50048"/>
    </source>
</evidence>
<dbReference type="SUPFAM" id="SSF57701">
    <property type="entry name" value="Zn2/Cys6 DNA-binding domain"/>
    <property type="match status" value="1"/>
</dbReference>
<dbReference type="Proteomes" id="UP000054342">
    <property type="component" value="Unassembled WGS sequence"/>
</dbReference>
<feature type="compositionally biased region" description="Low complexity" evidence="6">
    <location>
        <begin position="89"/>
        <end position="102"/>
    </location>
</feature>
<evidence type="ECO:0000256" key="5">
    <source>
        <dbReference type="ARBA" id="ARBA00023242"/>
    </source>
</evidence>
<dbReference type="InterPro" id="IPR036864">
    <property type="entry name" value="Zn2-C6_fun-type_DNA-bd_sf"/>
</dbReference>
<dbReference type="SMART" id="SM00066">
    <property type="entry name" value="GAL4"/>
    <property type="match status" value="1"/>
</dbReference>
<dbReference type="OrthoDB" id="4116205at2759"/>
<feature type="region of interest" description="Disordered" evidence="6">
    <location>
        <begin position="71"/>
        <end position="106"/>
    </location>
</feature>
<dbReference type="InterPro" id="IPR001138">
    <property type="entry name" value="Zn2Cys6_DnaBD"/>
</dbReference>
<sequence>MSCEACRERHTKCDNQHPRCSRCEKSGRQCIRSSVARSFRAAPRPTGFAHHQTWVPVPSRVDFVDETRSLQASHAGVEDSSDDGEAGQSRPANSAAPAPSSPFQARWSPKIPQRINTLPVSSPESTGPASTLHYAPLATREAAELTRYFVDYCACFFDFSDFHRHFAYDVPLRARRNATLANAMLALAARHRSRTQQYDPYVSDRYYHECLQTLIPRLDDPAAIKDDELLAAVIVLRLLEEMDVSILGSDPQGHLLGTHAIITASQAQSPSPVTSLRKACYWGAFRQEIFTSLTSQRPFKLRLPEMSSSKVSADDWEWSLNATYLCGKVQEFVFGNDVANTAEYGRLLEDVDAWKRNRPRGFDPLFQSPSGEFEFLPDIRLHLDCHVMGWQYISMSYLLLIVHQSFPRVGPSRRQAISHMEQAAAQEVRTICGVALSNPGTAPAQLVACMAIALFGDRFVSHAEQAVLRDLLIQTEKQTGWPTSSARRQLEQFWDWRLDHSPTT</sequence>
<dbReference type="GO" id="GO:0008270">
    <property type="term" value="F:zinc ion binding"/>
    <property type="evidence" value="ECO:0007669"/>
    <property type="project" value="InterPro"/>
</dbReference>
<dbReference type="PROSITE" id="PS50048">
    <property type="entry name" value="ZN2_CY6_FUNGAL_2"/>
    <property type="match status" value="1"/>
</dbReference>
<dbReference type="STRING" id="348802.A0A0D2EJB5"/>
<dbReference type="GO" id="GO:0000976">
    <property type="term" value="F:transcription cis-regulatory region binding"/>
    <property type="evidence" value="ECO:0007669"/>
    <property type="project" value="TreeGrafter"/>
</dbReference>
<evidence type="ECO:0000256" key="2">
    <source>
        <dbReference type="ARBA" id="ARBA00023015"/>
    </source>
</evidence>
<protein>
    <recommendedName>
        <fullName evidence="7">Zn(2)-C6 fungal-type domain-containing protein</fullName>
    </recommendedName>
</protein>
<name>A0A0D2EJB5_9EURO</name>
<evidence type="ECO:0000256" key="6">
    <source>
        <dbReference type="SAM" id="MobiDB-lite"/>
    </source>
</evidence>
<keyword evidence="4" id="KW-0804">Transcription</keyword>
<organism evidence="8 9">
    <name type="scientific">Exophiala xenobiotica</name>
    <dbReference type="NCBI Taxonomy" id="348802"/>
    <lineage>
        <taxon>Eukaryota</taxon>
        <taxon>Fungi</taxon>
        <taxon>Dikarya</taxon>
        <taxon>Ascomycota</taxon>
        <taxon>Pezizomycotina</taxon>
        <taxon>Eurotiomycetes</taxon>
        <taxon>Chaetothyriomycetidae</taxon>
        <taxon>Chaetothyriales</taxon>
        <taxon>Herpotrichiellaceae</taxon>
        <taxon>Exophiala</taxon>
    </lineage>
</organism>
<dbReference type="InterPro" id="IPR021858">
    <property type="entry name" value="Fun_TF"/>
</dbReference>
<dbReference type="GO" id="GO:0005634">
    <property type="term" value="C:nucleus"/>
    <property type="evidence" value="ECO:0007669"/>
    <property type="project" value="UniProtKB-SubCell"/>
</dbReference>
<evidence type="ECO:0000256" key="3">
    <source>
        <dbReference type="ARBA" id="ARBA00023125"/>
    </source>
</evidence>